<feature type="transmembrane region" description="Helical" evidence="1">
    <location>
        <begin position="38"/>
        <end position="61"/>
    </location>
</feature>
<keyword evidence="1" id="KW-0812">Transmembrane</keyword>
<keyword evidence="2" id="KW-1185">Reference proteome</keyword>
<reference evidence="3" key="1">
    <citation type="submission" date="2022-11" db="UniProtKB">
        <authorList>
            <consortium name="WormBaseParasite"/>
        </authorList>
    </citation>
    <scope>IDENTIFICATION</scope>
</reference>
<keyword evidence="1" id="KW-0472">Membrane</keyword>
<feature type="transmembrane region" description="Helical" evidence="1">
    <location>
        <begin position="73"/>
        <end position="99"/>
    </location>
</feature>
<accession>A0A914LTP3</accession>
<feature type="transmembrane region" description="Helical" evidence="1">
    <location>
        <begin position="6"/>
        <end position="26"/>
    </location>
</feature>
<evidence type="ECO:0000313" key="2">
    <source>
        <dbReference type="Proteomes" id="UP000887563"/>
    </source>
</evidence>
<dbReference type="AlphaFoldDB" id="A0A914LTP3"/>
<dbReference type="Proteomes" id="UP000887563">
    <property type="component" value="Unplaced"/>
</dbReference>
<proteinExistence type="predicted"/>
<dbReference type="WBParaSite" id="Minc3s00879g18420">
    <property type="protein sequence ID" value="Minc3s00879g18420"/>
    <property type="gene ID" value="Minc3s00879g18420"/>
</dbReference>
<evidence type="ECO:0000313" key="3">
    <source>
        <dbReference type="WBParaSite" id="Minc3s00879g18420"/>
    </source>
</evidence>
<name>A0A914LTP3_MELIC</name>
<keyword evidence="1" id="KW-1133">Transmembrane helix</keyword>
<protein>
    <submittedName>
        <fullName evidence="3">Uncharacterized protein</fullName>
    </submittedName>
</protein>
<evidence type="ECO:0000256" key="1">
    <source>
        <dbReference type="SAM" id="Phobius"/>
    </source>
</evidence>
<organism evidence="2 3">
    <name type="scientific">Meloidogyne incognita</name>
    <name type="common">Southern root-knot nematode worm</name>
    <name type="synonym">Oxyuris incognita</name>
    <dbReference type="NCBI Taxonomy" id="6306"/>
    <lineage>
        <taxon>Eukaryota</taxon>
        <taxon>Metazoa</taxon>
        <taxon>Ecdysozoa</taxon>
        <taxon>Nematoda</taxon>
        <taxon>Chromadorea</taxon>
        <taxon>Rhabditida</taxon>
        <taxon>Tylenchina</taxon>
        <taxon>Tylenchomorpha</taxon>
        <taxon>Tylenchoidea</taxon>
        <taxon>Meloidogynidae</taxon>
        <taxon>Meloidogyninae</taxon>
        <taxon>Meloidogyne</taxon>
        <taxon>Meloidogyne incognita group</taxon>
    </lineage>
</organism>
<sequence>MMLDYILGIIKSWFLVLFEYWFVFLLKTQAVNFLQKFINLLPICGHFVTTILQMNKIIITIKNLFGNCYSKYLIILSNILMIGFCLYPMMLSMMNFLLLNG</sequence>